<reference evidence="1 2" key="1">
    <citation type="submission" date="2017-04" db="EMBL/GenBank/DDBJ databases">
        <authorList>
            <person name="Afonso C.L."/>
            <person name="Miller P.J."/>
            <person name="Scott M.A."/>
            <person name="Spackman E."/>
            <person name="Goraichik I."/>
            <person name="Dimitrov K.M."/>
            <person name="Suarez D.L."/>
            <person name="Swayne D.E."/>
        </authorList>
    </citation>
    <scope>NUCLEOTIDE SEQUENCE [LARGE SCALE GENOMIC DNA]</scope>
    <source>
        <strain evidence="1 2">DSM 5090</strain>
    </source>
</reference>
<evidence type="ECO:0000313" key="2">
    <source>
        <dbReference type="Proteomes" id="UP000192738"/>
    </source>
</evidence>
<proteinExistence type="predicted"/>
<dbReference type="Proteomes" id="UP000192738">
    <property type="component" value="Unassembled WGS sequence"/>
</dbReference>
<dbReference type="AlphaFoldDB" id="A0A1W2EAU7"/>
<accession>A0A1W2EAU7</accession>
<evidence type="ECO:0000313" key="1">
    <source>
        <dbReference type="EMBL" id="SMD06697.1"/>
    </source>
</evidence>
<gene>
    <name evidence="1" type="ORF">SAMN04488500_122100</name>
</gene>
<organism evidence="1 2">
    <name type="scientific">Sporomusa malonica</name>
    <dbReference type="NCBI Taxonomy" id="112901"/>
    <lineage>
        <taxon>Bacteria</taxon>
        <taxon>Bacillati</taxon>
        <taxon>Bacillota</taxon>
        <taxon>Negativicutes</taxon>
        <taxon>Selenomonadales</taxon>
        <taxon>Sporomusaceae</taxon>
        <taxon>Sporomusa</taxon>
    </lineage>
</organism>
<name>A0A1W2EAU7_9FIRM</name>
<dbReference type="EMBL" id="FWXI01000022">
    <property type="protein sequence ID" value="SMD06697.1"/>
    <property type="molecule type" value="Genomic_DNA"/>
</dbReference>
<protein>
    <submittedName>
        <fullName evidence="1">Uncharacterized protein</fullName>
    </submittedName>
</protein>
<keyword evidence="2" id="KW-1185">Reference proteome</keyword>
<sequence>MVFTLQTIQIAKHRLYGLARVHKSIITSTEDVCKNACVQTVTIEFAEGKKNIINPPR</sequence>